<gene>
    <name evidence="1" type="ORF">E1301_Tti016913</name>
</gene>
<comment type="caution">
    <text evidence="1">The sequence shown here is derived from an EMBL/GenBank/DDBJ whole genome shotgun (WGS) entry which is preliminary data.</text>
</comment>
<name>A0A5A9NLD4_9TELE</name>
<dbReference type="AlphaFoldDB" id="A0A5A9NLD4"/>
<proteinExistence type="predicted"/>
<evidence type="ECO:0000313" key="1">
    <source>
        <dbReference type="EMBL" id="KAA0710233.1"/>
    </source>
</evidence>
<keyword evidence="2" id="KW-1185">Reference proteome</keyword>
<organism evidence="1 2">
    <name type="scientific">Triplophysa tibetana</name>
    <dbReference type="NCBI Taxonomy" id="1572043"/>
    <lineage>
        <taxon>Eukaryota</taxon>
        <taxon>Metazoa</taxon>
        <taxon>Chordata</taxon>
        <taxon>Craniata</taxon>
        <taxon>Vertebrata</taxon>
        <taxon>Euteleostomi</taxon>
        <taxon>Actinopterygii</taxon>
        <taxon>Neopterygii</taxon>
        <taxon>Teleostei</taxon>
        <taxon>Ostariophysi</taxon>
        <taxon>Cypriniformes</taxon>
        <taxon>Nemacheilidae</taxon>
        <taxon>Triplophysa</taxon>
    </lineage>
</organism>
<accession>A0A5A9NLD4</accession>
<dbReference type="EMBL" id="SOYY01000016">
    <property type="protein sequence ID" value="KAA0710233.1"/>
    <property type="molecule type" value="Genomic_DNA"/>
</dbReference>
<evidence type="ECO:0000313" key="2">
    <source>
        <dbReference type="Proteomes" id="UP000324632"/>
    </source>
</evidence>
<sequence length="121" mass="13243">MRVFAADPPLALARTGPHRGRTPWKPAACQDQFGRTVSMRLPPLLFGQAAHRHGDSLIRSSILAVNSVLPEHLCSQESNFLFDLCLHAVPCKQQLGAGADQMYRHPSVPCRGALGRFETEG</sequence>
<reference evidence="1 2" key="1">
    <citation type="journal article" date="2019" name="Mol. Ecol. Resour.">
        <title>Chromosome-level genome assembly of Triplophysa tibetana, a fish adapted to the harsh high-altitude environment of the Tibetan Plateau.</title>
        <authorList>
            <person name="Yang X."/>
            <person name="Liu H."/>
            <person name="Ma Z."/>
            <person name="Zou Y."/>
            <person name="Zou M."/>
            <person name="Mao Y."/>
            <person name="Li X."/>
            <person name="Wang H."/>
            <person name="Chen T."/>
            <person name="Wang W."/>
            <person name="Yang R."/>
        </authorList>
    </citation>
    <scope>NUCLEOTIDE SEQUENCE [LARGE SCALE GENOMIC DNA]</scope>
    <source>
        <strain evidence="1">TTIB1903HZAU</strain>
        <tissue evidence="1">Muscle</tissue>
    </source>
</reference>
<protein>
    <submittedName>
        <fullName evidence="1">Uncharacterized protein</fullName>
    </submittedName>
</protein>
<dbReference type="Proteomes" id="UP000324632">
    <property type="component" value="Chromosome 16"/>
</dbReference>